<keyword evidence="11" id="KW-1208">Phospholipid metabolism</keyword>
<keyword evidence="10" id="KW-0594">Phospholipid biosynthesis</keyword>
<feature type="compositionally biased region" description="Low complexity" evidence="13">
    <location>
        <begin position="95"/>
        <end position="106"/>
    </location>
</feature>
<dbReference type="Pfam" id="PF13091">
    <property type="entry name" value="PLDc_2"/>
    <property type="match status" value="2"/>
</dbReference>
<evidence type="ECO:0000256" key="5">
    <source>
        <dbReference type="ARBA" id="ARBA00022692"/>
    </source>
</evidence>
<name>A0ABZ0S4L8_9GAMM</name>
<protein>
    <recommendedName>
        <fullName evidence="12">Cardiolipin synthase</fullName>
        <ecNumber evidence="12">2.7.8.-</ecNumber>
    </recommendedName>
</protein>
<keyword evidence="17" id="KW-1185">Reference proteome</keyword>
<evidence type="ECO:0000256" key="1">
    <source>
        <dbReference type="ARBA" id="ARBA00004651"/>
    </source>
</evidence>
<dbReference type="EC" id="2.7.8.-" evidence="12"/>
<evidence type="ECO:0000256" key="9">
    <source>
        <dbReference type="ARBA" id="ARBA00023136"/>
    </source>
</evidence>
<evidence type="ECO:0000256" key="14">
    <source>
        <dbReference type="SAM" id="Phobius"/>
    </source>
</evidence>
<keyword evidence="8" id="KW-0443">Lipid metabolism</keyword>
<dbReference type="CDD" id="cd09152">
    <property type="entry name" value="PLDc_EcCLS_like_1"/>
    <property type="match status" value="1"/>
</dbReference>
<evidence type="ECO:0000313" key="16">
    <source>
        <dbReference type="EMBL" id="WPL15161.1"/>
    </source>
</evidence>
<feature type="transmembrane region" description="Helical" evidence="14">
    <location>
        <begin position="6"/>
        <end position="28"/>
    </location>
</feature>
<organism evidence="16 17">
    <name type="scientific">Thiorhodovibrio winogradskyi</name>
    <dbReference type="NCBI Taxonomy" id="77007"/>
    <lineage>
        <taxon>Bacteria</taxon>
        <taxon>Pseudomonadati</taxon>
        <taxon>Pseudomonadota</taxon>
        <taxon>Gammaproteobacteria</taxon>
        <taxon>Chromatiales</taxon>
        <taxon>Chromatiaceae</taxon>
        <taxon>Thiorhodovibrio</taxon>
    </lineage>
</organism>
<keyword evidence="6" id="KW-0677">Repeat</keyword>
<evidence type="ECO:0000256" key="10">
    <source>
        <dbReference type="ARBA" id="ARBA00023209"/>
    </source>
</evidence>
<dbReference type="InterPro" id="IPR025202">
    <property type="entry name" value="PLD-like_dom"/>
</dbReference>
<evidence type="ECO:0000256" key="11">
    <source>
        <dbReference type="ARBA" id="ARBA00023264"/>
    </source>
</evidence>
<dbReference type="GO" id="GO:0016740">
    <property type="term" value="F:transferase activity"/>
    <property type="evidence" value="ECO:0007669"/>
    <property type="project" value="UniProtKB-KW"/>
</dbReference>
<keyword evidence="4 16" id="KW-0808">Transferase</keyword>
<dbReference type="PANTHER" id="PTHR21248:SF22">
    <property type="entry name" value="PHOSPHOLIPASE D"/>
    <property type="match status" value="1"/>
</dbReference>
<dbReference type="PROSITE" id="PS50035">
    <property type="entry name" value="PLD"/>
    <property type="match status" value="2"/>
</dbReference>
<dbReference type="Proteomes" id="UP001432180">
    <property type="component" value="Chromosome"/>
</dbReference>
<dbReference type="NCBIfam" id="TIGR04265">
    <property type="entry name" value="bac_cardiolipin"/>
    <property type="match status" value="1"/>
</dbReference>
<keyword evidence="7 14" id="KW-1133">Transmembrane helix</keyword>
<evidence type="ECO:0000313" key="17">
    <source>
        <dbReference type="Proteomes" id="UP001432180"/>
    </source>
</evidence>
<evidence type="ECO:0000256" key="7">
    <source>
        <dbReference type="ARBA" id="ARBA00022989"/>
    </source>
</evidence>
<evidence type="ECO:0000256" key="3">
    <source>
        <dbReference type="ARBA" id="ARBA00022516"/>
    </source>
</evidence>
<feature type="transmembrane region" description="Helical" evidence="14">
    <location>
        <begin position="40"/>
        <end position="58"/>
    </location>
</feature>
<reference evidence="16 17" key="1">
    <citation type="journal article" date="2023" name="Microorganisms">
        <title>Thiorhodovibrio frisius and Trv. litoralis spp. nov., Two Novel Members from a Clade of Fastidious Purple Sulfur Bacteria That Exhibit Unique Red-Shifted Light-Harvesting Capabilities.</title>
        <authorList>
            <person name="Methner A."/>
            <person name="Kuzyk S.B."/>
            <person name="Petersen J."/>
            <person name="Bauer S."/>
            <person name="Brinkmann H."/>
            <person name="Sichau K."/>
            <person name="Wanner G."/>
            <person name="Wolf J."/>
            <person name="Neumann-Schaal M."/>
            <person name="Henke P."/>
            <person name="Tank M."/>
            <person name="Sproer C."/>
            <person name="Bunk B."/>
            <person name="Overmann J."/>
        </authorList>
    </citation>
    <scope>NUCLEOTIDE SEQUENCE [LARGE SCALE GENOMIC DNA]</scope>
    <source>
        <strain evidence="16 17">DSM 6702</strain>
    </source>
</reference>
<proteinExistence type="predicted"/>
<evidence type="ECO:0000256" key="2">
    <source>
        <dbReference type="ARBA" id="ARBA00022475"/>
    </source>
</evidence>
<keyword evidence="5 14" id="KW-0812">Transmembrane</keyword>
<evidence type="ECO:0000256" key="8">
    <source>
        <dbReference type="ARBA" id="ARBA00023098"/>
    </source>
</evidence>
<accession>A0ABZ0S4L8</accession>
<evidence type="ECO:0000256" key="6">
    <source>
        <dbReference type="ARBA" id="ARBA00022737"/>
    </source>
</evidence>
<evidence type="ECO:0000256" key="4">
    <source>
        <dbReference type="ARBA" id="ARBA00022679"/>
    </source>
</evidence>
<keyword evidence="2" id="KW-1003">Cell membrane</keyword>
<comment type="subcellular location">
    <subcellularLocation>
        <location evidence="1">Cell membrane</location>
        <topology evidence="1">Multi-pass membrane protein</topology>
    </subcellularLocation>
</comment>
<keyword evidence="3" id="KW-0444">Lipid biosynthesis</keyword>
<dbReference type="PANTHER" id="PTHR21248">
    <property type="entry name" value="CARDIOLIPIN SYNTHASE"/>
    <property type="match status" value="1"/>
</dbReference>
<dbReference type="CDD" id="cd09158">
    <property type="entry name" value="PLDc_EcCLS_like_2"/>
    <property type="match status" value="1"/>
</dbReference>
<dbReference type="Gene3D" id="3.30.870.10">
    <property type="entry name" value="Endonuclease Chain A"/>
    <property type="match status" value="2"/>
</dbReference>
<evidence type="ECO:0000259" key="15">
    <source>
        <dbReference type="PROSITE" id="PS50035"/>
    </source>
</evidence>
<sequence length="523" mass="57925">MSESSLMASLLLVAHFALQVGIAMRVLLRPHREPAARMTWVILIFALPVAGFVAYLLVGETNIGRRRVERLRQSLARLPAPRLVTHPNAAGISEPDGISPDSIRPDSIPPDSIPPEHRHLFRLGESISGFAPVSGNQARLLADSTATIDALVADIDAARDHVHLLFYIWLPDNNGRRVAEALIRAAGRGLMCRALADDLGSRRMIGSEHWRRMRDAGVRLARALPIGNPLLRVLTGRIDLRNHRKIVVIDDWITYCGSQNCADAEFLIKAKYAPWVDLMVRFEGPIARQNQYLFASDWMPHVEDDMDALLRRPLRQLPSQPASAPFPAPLSPPLSSGISQDALPAQVIGTGPTVRWSAMPEVFEALIYSARQELTITTPYYVPDESIQAALCASARRGVRTTIVFPAHNDSRIVAAASRSYYAELLAAGVRIFEYPKGLLHAKSLTMDGAISLIGSANMDRRSFELNYENNILLHDPALTASLRERQQQYLADSVPITPEQVGAWSWRQRLWNNTVAMLGPVL</sequence>
<dbReference type="InterPro" id="IPR001736">
    <property type="entry name" value="PLipase_D/transphosphatidylase"/>
</dbReference>
<dbReference type="RefSeq" id="WP_328985745.1">
    <property type="nucleotide sequence ID" value="NZ_CP121472.1"/>
</dbReference>
<dbReference type="Pfam" id="PF13396">
    <property type="entry name" value="PLDc_N"/>
    <property type="match status" value="1"/>
</dbReference>
<feature type="region of interest" description="Disordered" evidence="13">
    <location>
        <begin position="86"/>
        <end position="110"/>
    </location>
</feature>
<feature type="domain" description="PLD phosphodiesterase" evidence="15">
    <location>
        <begin position="238"/>
        <end position="265"/>
    </location>
</feature>
<dbReference type="SUPFAM" id="SSF56024">
    <property type="entry name" value="Phospholipase D/nuclease"/>
    <property type="match status" value="2"/>
</dbReference>
<dbReference type="SMART" id="SM00155">
    <property type="entry name" value="PLDc"/>
    <property type="match status" value="2"/>
</dbReference>
<keyword evidence="9 14" id="KW-0472">Membrane</keyword>
<gene>
    <name evidence="16" type="primary">cls</name>
    <name evidence="16" type="ORF">Thiowin_00041</name>
</gene>
<evidence type="ECO:0000256" key="13">
    <source>
        <dbReference type="SAM" id="MobiDB-lite"/>
    </source>
</evidence>
<evidence type="ECO:0000256" key="12">
    <source>
        <dbReference type="NCBIfam" id="TIGR04265"/>
    </source>
</evidence>
<dbReference type="EMBL" id="CP121472">
    <property type="protein sequence ID" value="WPL15161.1"/>
    <property type="molecule type" value="Genomic_DNA"/>
</dbReference>
<feature type="domain" description="PLD phosphodiesterase" evidence="15">
    <location>
        <begin position="436"/>
        <end position="463"/>
    </location>
</feature>
<dbReference type="InterPro" id="IPR022924">
    <property type="entry name" value="Cardiolipin_synthase"/>
</dbReference>
<dbReference type="InterPro" id="IPR027379">
    <property type="entry name" value="CLS_N"/>
</dbReference>